<comment type="caution">
    <text evidence="4">The sequence shown here is derived from an EMBL/GenBank/DDBJ whole genome shotgun (WGS) entry which is preliminary data.</text>
</comment>
<accession>A0A1E3KQX4</accession>
<reference evidence="4 5" key="1">
    <citation type="submission" date="2016-08" db="EMBL/GenBank/DDBJ databases">
        <title>Genome sequencing of Lactobacillus plantarum JSA22, isolated from fermented soybean paste.</title>
        <authorList>
            <person name="Choi H.S."/>
        </authorList>
    </citation>
    <scope>NUCLEOTIDE SEQUENCE [LARGE SCALE GENOMIC DNA]</scope>
    <source>
        <strain evidence="4 5">JSA22</strain>
    </source>
</reference>
<protein>
    <submittedName>
        <fullName evidence="4">Uncharacterized protein</fullName>
    </submittedName>
</protein>
<evidence type="ECO:0000256" key="1">
    <source>
        <dbReference type="SAM" id="Phobius"/>
    </source>
</evidence>
<evidence type="ECO:0000259" key="3">
    <source>
        <dbReference type="Pfam" id="PF11797"/>
    </source>
</evidence>
<evidence type="ECO:0000259" key="2">
    <source>
        <dbReference type="Pfam" id="PF06030"/>
    </source>
</evidence>
<dbReference type="InterPro" id="IPR021759">
    <property type="entry name" value="WxLIP_HBD"/>
</dbReference>
<name>A0A1E3KQX4_LACPN</name>
<sequence>MKKIWQIVLFLVGVFTGLMIVARADSLNYTVIAQLPENQITHKVSYFDLLVKKGQRQKLTIVIKNNDQKAHKYIVSANRAITNDNGVIDYSYANAKADTSLKFNLNKAISGKQAIKIPAKTSKKVSFQLSIPKNGFPGIALGGINVVQVLDKTQQESGMSIRNQYAYVIGLKLQEKNRATVKPDLKLVNVKAKQIDYQNYVTARLQNPRPEIIHGLKIRSYITAANSNKKVYITNKKDMAMAPNSSFNFAIGNGERALVPGKYVLHLTATSSNGKYKWRFIRNFTISKQTAQALNDTAINHVNGNGYFWWLIIGLGMVIIVLLLLIIWLLKKNKTQVKQ</sequence>
<gene>
    <name evidence="4" type="ORF">LPJSA22_01237</name>
</gene>
<dbReference type="AlphaFoldDB" id="A0A1E3KQX4"/>
<keyword evidence="1" id="KW-0812">Transmembrane</keyword>
<dbReference type="Pfam" id="PF11797">
    <property type="entry name" value="WxLIP_HBD"/>
    <property type="match status" value="1"/>
</dbReference>
<organism evidence="4 5">
    <name type="scientific">Lactiplantibacillus plantarum</name>
    <name type="common">Lactobacillus plantarum</name>
    <dbReference type="NCBI Taxonomy" id="1590"/>
    <lineage>
        <taxon>Bacteria</taxon>
        <taxon>Bacillati</taxon>
        <taxon>Bacillota</taxon>
        <taxon>Bacilli</taxon>
        <taxon>Lactobacillales</taxon>
        <taxon>Lactobacillaceae</taxon>
        <taxon>Lactiplantibacillus</taxon>
    </lineage>
</organism>
<dbReference type="Proteomes" id="UP000094892">
    <property type="component" value="Unassembled WGS sequence"/>
</dbReference>
<keyword evidence="1" id="KW-0472">Membrane</keyword>
<dbReference type="EMBL" id="MCOL01000001">
    <property type="protein sequence ID" value="ODO61264.1"/>
    <property type="molecule type" value="Genomic_DNA"/>
</dbReference>
<evidence type="ECO:0000313" key="5">
    <source>
        <dbReference type="Proteomes" id="UP000094892"/>
    </source>
</evidence>
<dbReference type="RefSeq" id="WP_069302482.1">
    <property type="nucleotide sequence ID" value="NZ_CP152072.1"/>
</dbReference>
<keyword evidence="1" id="KW-1133">Transmembrane helix</keyword>
<dbReference type="Pfam" id="PF06030">
    <property type="entry name" value="WxLIP_PGBD"/>
    <property type="match status" value="1"/>
</dbReference>
<feature type="domain" description="WxL Interacting Protein host binding" evidence="3">
    <location>
        <begin position="157"/>
        <end position="295"/>
    </location>
</feature>
<feature type="domain" description="WxL Interacting Protein peptidoglycan binding" evidence="2">
    <location>
        <begin position="29"/>
        <end position="147"/>
    </location>
</feature>
<proteinExistence type="predicted"/>
<evidence type="ECO:0000313" key="4">
    <source>
        <dbReference type="EMBL" id="ODO61264.1"/>
    </source>
</evidence>
<feature type="transmembrane region" description="Helical" evidence="1">
    <location>
        <begin position="307"/>
        <end position="330"/>
    </location>
</feature>
<dbReference type="InterPro" id="IPR010317">
    <property type="entry name" value="WxLIP_PGBD"/>
</dbReference>